<proteinExistence type="predicted"/>
<dbReference type="PROSITE" id="PS50053">
    <property type="entry name" value="UBIQUITIN_2"/>
    <property type="match status" value="1"/>
</dbReference>
<gene>
    <name evidence="3" type="ORF">HTEP1355_LOCUS1422</name>
</gene>
<feature type="domain" description="Ubiquitin-like" evidence="2">
    <location>
        <begin position="24"/>
        <end position="99"/>
    </location>
</feature>
<accession>A0A7S0V371</accession>
<evidence type="ECO:0000313" key="3">
    <source>
        <dbReference type="EMBL" id="CAD8779052.1"/>
    </source>
</evidence>
<feature type="region of interest" description="Disordered" evidence="1">
    <location>
        <begin position="1"/>
        <end position="25"/>
    </location>
</feature>
<dbReference type="SUPFAM" id="SSF54236">
    <property type="entry name" value="Ubiquitin-like"/>
    <property type="match status" value="1"/>
</dbReference>
<dbReference type="Gene3D" id="3.10.20.90">
    <property type="entry name" value="Phosphatidylinositol 3-kinase Catalytic Subunit, Chain A, domain 1"/>
    <property type="match status" value="1"/>
</dbReference>
<sequence length="100" mass="11256">MADGADQKPVVKGEDGAEGSPEHINLKVKGQDGNLVHFKIKRKTALKKLMEAYCQRQSLQLDQIRFLFDGTRLRDTHTPEELDMEDDDVIDAMLFQVGGL</sequence>
<dbReference type="Pfam" id="PF11976">
    <property type="entry name" value="Rad60-SLD"/>
    <property type="match status" value="1"/>
</dbReference>
<dbReference type="InterPro" id="IPR000626">
    <property type="entry name" value="Ubiquitin-like_dom"/>
</dbReference>
<dbReference type="CDD" id="cd16116">
    <property type="entry name" value="Ubl_Smt3_like"/>
    <property type="match status" value="1"/>
</dbReference>
<name>A0A7S0V371_9CRYP</name>
<dbReference type="SMART" id="SM00213">
    <property type="entry name" value="UBQ"/>
    <property type="match status" value="1"/>
</dbReference>
<evidence type="ECO:0000256" key="1">
    <source>
        <dbReference type="SAM" id="MobiDB-lite"/>
    </source>
</evidence>
<dbReference type="EMBL" id="HBFN01002252">
    <property type="protein sequence ID" value="CAD8779052.1"/>
    <property type="molecule type" value="Transcribed_RNA"/>
</dbReference>
<dbReference type="AlphaFoldDB" id="A0A7S0V371"/>
<dbReference type="InterPro" id="IPR029071">
    <property type="entry name" value="Ubiquitin-like_domsf"/>
</dbReference>
<evidence type="ECO:0000259" key="2">
    <source>
        <dbReference type="PROSITE" id="PS50053"/>
    </source>
</evidence>
<dbReference type="PANTHER" id="PTHR10562">
    <property type="entry name" value="SMALL UBIQUITIN-RELATED MODIFIER"/>
    <property type="match status" value="1"/>
</dbReference>
<reference evidence="3" key="1">
    <citation type="submission" date="2021-01" db="EMBL/GenBank/DDBJ databases">
        <authorList>
            <person name="Corre E."/>
            <person name="Pelletier E."/>
            <person name="Niang G."/>
            <person name="Scheremetjew M."/>
            <person name="Finn R."/>
            <person name="Kale V."/>
            <person name="Holt S."/>
            <person name="Cochrane G."/>
            <person name="Meng A."/>
            <person name="Brown T."/>
            <person name="Cohen L."/>
        </authorList>
    </citation>
    <scope>NUCLEOTIDE SEQUENCE</scope>
    <source>
        <strain evidence="3">CCMP443</strain>
    </source>
</reference>
<protein>
    <recommendedName>
        <fullName evidence="2">Ubiquitin-like domain-containing protein</fullName>
    </recommendedName>
</protein>
<dbReference type="InterPro" id="IPR022617">
    <property type="entry name" value="Rad60/SUMO-like_dom"/>
</dbReference>
<dbReference type="FunFam" id="3.10.20.90:FF:000202">
    <property type="entry name" value="Small ubiquitin-related modifier I"/>
    <property type="match status" value="1"/>
</dbReference>
<organism evidence="3">
    <name type="scientific">Hemiselmis tepida</name>
    <dbReference type="NCBI Taxonomy" id="464990"/>
    <lineage>
        <taxon>Eukaryota</taxon>
        <taxon>Cryptophyceae</taxon>
        <taxon>Cryptomonadales</taxon>
        <taxon>Hemiselmidaceae</taxon>
        <taxon>Hemiselmis</taxon>
    </lineage>
</organism>